<dbReference type="AlphaFoldDB" id="A0A0D7ATK0"/>
<protein>
    <submittedName>
        <fullName evidence="1">Uncharacterized protein</fullName>
    </submittedName>
</protein>
<dbReference type="Proteomes" id="UP000054007">
    <property type="component" value="Unassembled WGS sequence"/>
</dbReference>
<keyword evidence="2" id="KW-1185">Reference proteome</keyword>
<name>A0A0D7ATK0_9AGAR</name>
<reference evidence="1 2" key="1">
    <citation type="journal article" date="2015" name="Fungal Genet. Biol.">
        <title>Evolution of novel wood decay mechanisms in Agaricales revealed by the genome sequences of Fistulina hepatica and Cylindrobasidium torrendii.</title>
        <authorList>
            <person name="Floudas D."/>
            <person name="Held B.W."/>
            <person name="Riley R."/>
            <person name="Nagy L.G."/>
            <person name="Koehler G."/>
            <person name="Ransdell A.S."/>
            <person name="Younus H."/>
            <person name="Chow J."/>
            <person name="Chiniquy J."/>
            <person name="Lipzen A."/>
            <person name="Tritt A."/>
            <person name="Sun H."/>
            <person name="Haridas S."/>
            <person name="LaButti K."/>
            <person name="Ohm R.A."/>
            <person name="Kues U."/>
            <person name="Blanchette R.A."/>
            <person name="Grigoriev I.V."/>
            <person name="Minto R.E."/>
            <person name="Hibbett D.S."/>
        </authorList>
    </citation>
    <scope>NUCLEOTIDE SEQUENCE [LARGE SCALE GENOMIC DNA]</scope>
    <source>
        <strain evidence="1 2">FP15055 ss-10</strain>
    </source>
</reference>
<evidence type="ECO:0000313" key="2">
    <source>
        <dbReference type="Proteomes" id="UP000054007"/>
    </source>
</evidence>
<dbReference type="EMBL" id="KN880893">
    <property type="protein sequence ID" value="KIY61673.1"/>
    <property type="molecule type" value="Genomic_DNA"/>
</dbReference>
<organism evidence="1 2">
    <name type="scientific">Cylindrobasidium torrendii FP15055 ss-10</name>
    <dbReference type="NCBI Taxonomy" id="1314674"/>
    <lineage>
        <taxon>Eukaryota</taxon>
        <taxon>Fungi</taxon>
        <taxon>Dikarya</taxon>
        <taxon>Basidiomycota</taxon>
        <taxon>Agaricomycotina</taxon>
        <taxon>Agaricomycetes</taxon>
        <taxon>Agaricomycetidae</taxon>
        <taxon>Agaricales</taxon>
        <taxon>Marasmiineae</taxon>
        <taxon>Physalacriaceae</taxon>
        <taxon>Cylindrobasidium</taxon>
    </lineage>
</organism>
<accession>A0A0D7ATK0</accession>
<proteinExistence type="predicted"/>
<evidence type="ECO:0000313" key="1">
    <source>
        <dbReference type="EMBL" id="KIY61673.1"/>
    </source>
</evidence>
<gene>
    <name evidence="1" type="ORF">CYLTODRAFT_209847</name>
</gene>
<sequence>MRQCTQRRMLLRVTQDTSARNGAYFHSAMLTTYRRTLSMRDTPLCCLLTNSSSGAWFSCMHPESYHFSFRRCLTRGRERHGKMRQIFACSTIRPARPVNRTTGHREPYAANQHPANACVVPLFQSRGHTISAHRQPSLVLVTLWPRPCIQQRDAKSTWSVMEKRFPSKHGTPTTHARAPTPCPAVLSLPRRMPVRSIAPWRACVRESFLFAGAVGCSAIRTAVHSTQTEIKKLNYNLMIPVKNPLFCALLLVFVWPHIWRWGTSRHKEVYARLFASVGPVVMHDLTDRLDATLYAQIKPSWDDLQRHARLTYVMKSISKPDVDWIEEIPGFCGDPDEYKGVFYTPSGSPMTFPPPFSMDNGVTYL</sequence>